<evidence type="ECO:0000256" key="2">
    <source>
        <dbReference type="ARBA" id="ARBA00022803"/>
    </source>
</evidence>
<dbReference type="SMART" id="SM00028">
    <property type="entry name" value="TPR"/>
    <property type="match status" value="8"/>
</dbReference>
<proteinExistence type="predicted"/>
<keyword evidence="1" id="KW-0677">Repeat</keyword>
<dbReference type="SUPFAM" id="SSF48452">
    <property type="entry name" value="TPR-like"/>
    <property type="match status" value="2"/>
</dbReference>
<evidence type="ECO:0000313" key="6">
    <source>
        <dbReference type="Proteomes" id="UP001341444"/>
    </source>
</evidence>
<keyword evidence="6" id="KW-1185">Reference proteome</keyword>
<feature type="repeat" description="TPR" evidence="3">
    <location>
        <begin position="374"/>
        <end position="407"/>
    </location>
</feature>
<accession>A0ABU6MN06</accession>
<dbReference type="Gene3D" id="1.25.40.10">
    <property type="entry name" value="Tetratricopeptide repeat domain"/>
    <property type="match status" value="2"/>
</dbReference>
<dbReference type="EMBL" id="JARMAB010000029">
    <property type="protein sequence ID" value="MED1205003.1"/>
    <property type="molecule type" value="Genomic_DNA"/>
</dbReference>
<organism evidence="5 6">
    <name type="scientific">Heyndrickxia acidicola</name>
    <dbReference type="NCBI Taxonomy" id="209389"/>
    <lineage>
        <taxon>Bacteria</taxon>
        <taxon>Bacillati</taxon>
        <taxon>Bacillota</taxon>
        <taxon>Bacilli</taxon>
        <taxon>Bacillales</taxon>
        <taxon>Bacillaceae</taxon>
        <taxon>Heyndrickxia</taxon>
    </lineage>
</organism>
<feature type="repeat" description="TPR" evidence="3">
    <location>
        <begin position="204"/>
        <end position="237"/>
    </location>
</feature>
<dbReference type="PROSITE" id="PS50005">
    <property type="entry name" value="TPR"/>
    <property type="match status" value="4"/>
</dbReference>
<dbReference type="Pfam" id="PF14559">
    <property type="entry name" value="TPR_19"/>
    <property type="match status" value="1"/>
</dbReference>
<reference evidence="5 6" key="1">
    <citation type="submission" date="2023-03" db="EMBL/GenBank/DDBJ databases">
        <title>Bacillus Genome Sequencing.</title>
        <authorList>
            <person name="Dunlap C."/>
        </authorList>
    </citation>
    <scope>NUCLEOTIDE SEQUENCE [LARGE SCALE GENOMIC DNA]</scope>
    <source>
        <strain evidence="5 6">B-23453</strain>
    </source>
</reference>
<dbReference type="InterPro" id="IPR051012">
    <property type="entry name" value="CellSynth/LPSAsmb/PSIAsmb"/>
</dbReference>
<keyword evidence="4" id="KW-0175">Coiled coil</keyword>
<name>A0ABU6MN06_9BACI</name>
<dbReference type="PANTHER" id="PTHR45586">
    <property type="entry name" value="TPR REPEAT-CONTAINING PROTEIN PA4667"/>
    <property type="match status" value="1"/>
</dbReference>
<dbReference type="InterPro" id="IPR011990">
    <property type="entry name" value="TPR-like_helical_dom_sf"/>
</dbReference>
<dbReference type="RefSeq" id="WP_066262697.1">
    <property type="nucleotide sequence ID" value="NZ_JARMAB010000029.1"/>
</dbReference>
<keyword evidence="2 3" id="KW-0802">TPR repeat</keyword>
<dbReference type="Pfam" id="PF13429">
    <property type="entry name" value="TPR_15"/>
    <property type="match status" value="1"/>
</dbReference>
<dbReference type="Proteomes" id="UP001341444">
    <property type="component" value="Unassembled WGS sequence"/>
</dbReference>
<dbReference type="InterPro" id="IPR019734">
    <property type="entry name" value="TPR_rpt"/>
</dbReference>
<comment type="caution">
    <text evidence="5">The sequence shown here is derived from an EMBL/GenBank/DDBJ whole genome shotgun (WGS) entry which is preliminary data.</text>
</comment>
<evidence type="ECO:0000256" key="1">
    <source>
        <dbReference type="ARBA" id="ARBA00022737"/>
    </source>
</evidence>
<evidence type="ECO:0000313" key="5">
    <source>
        <dbReference type="EMBL" id="MED1205003.1"/>
    </source>
</evidence>
<feature type="repeat" description="TPR" evidence="3">
    <location>
        <begin position="238"/>
        <end position="271"/>
    </location>
</feature>
<dbReference type="PANTHER" id="PTHR45586:SF1">
    <property type="entry name" value="LIPOPOLYSACCHARIDE ASSEMBLY PROTEIN B"/>
    <property type="match status" value="1"/>
</dbReference>
<gene>
    <name evidence="5" type="ORF">P4T90_18305</name>
</gene>
<feature type="repeat" description="TPR" evidence="3">
    <location>
        <begin position="272"/>
        <end position="305"/>
    </location>
</feature>
<sequence length="419" mass="48330">MEQLERVIEHLESGNLTEAEKEYKKIKTYGSDEEKYMLAEELVRLGFMPEARELYELLLESYPDEGEILIALAEIYIDMDKEEESILLLDSIAETDPEYPRALLLLADLYQMQGLFEVSEKKLLEAKELMPEEPVIDFALGELYASIARYYEAAKCYEAVKQAKEEEIQGVNINSRLAEVYSAAGSFEEALAYYEQAIEDQVEINTLFGYALTAYQAGFYAKAIQLFNQLKELDPDYHSLYLYLGKAYEQEENLDHALSAVKEGIKLDDFNKELYQFGGKLALKAGDEEQAEEYFRTALTLDPGYLDAALALNKLLLHQERYEDVQEIIQLMEQEGDLDPELHWDCAVANQKSENYSNALKHYELAYNDLKNNQEFMSDYGYFLIEEGDRKKAAQIFGKLLQEQPANEEWSLILERLND</sequence>
<evidence type="ECO:0000256" key="4">
    <source>
        <dbReference type="SAM" id="Coils"/>
    </source>
</evidence>
<dbReference type="Pfam" id="PF13176">
    <property type="entry name" value="TPR_7"/>
    <property type="match status" value="1"/>
</dbReference>
<feature type="coiled-coil region" evidence="4">
    <location>
        <begin position="315"/>
        <end position="373"/>
    </location>
</feature>
<protein>
    <submittedName>
        <fullName evidence="5">Tetratricopeptide repeat protein</fullName>
    </submittedName>
</protein>
<evidence type="ECO:0000256" key="3">
    <source>
        <dbReference type="PROSITE-ProRule" id="PRU00339"/>
    </source>
</evidence>